<dbReference type="RefSeq" id="WP_075078504.1">
    <property type="nucleotide sequence ID" value="NZ_BDCO01000002.1"/>
</dbReference>
<dbReference type="InterPro" id="IPR014976">
    <property type="entry name" value="AbpA_HamA_C"/>
</dbReference>
<protein>
    <recommendedName>
        <fullName evidence="1">Anti-bacteriophage protein A/HamA C-terminal domain-containing protein</fullName>
    </recommendedName>
</protein>
<comment type="caution">
    <text evidence="2">The sequence shown here is derived from an EMBL/GenBank/DDBJ whole genome shotgun (WGS) entry which is preliminary data.</text>
</comment>
<reference evidence="3" key="1">
    <citation type="journal article" date="2017" name="Genome Announc.">
        <title>Draft Genome Sequence of Terrimicrobium sacchariphilum NM-5T, a Facultative Anaerobic Soil Bacterium of the Class Spartobacteria.</title>
        <authorList>
            <person name="Qiu Y.L."/>
            <person name="Tourlousse D.M."/>
            <person name="Matsuura N."/>
            <person name="Ohashi A."/>
            <person name="Sekiguchi Y."/>
        </authorList>
    </citation>
    <scope>NUCLEOTIDE SEQUENCE [LARGE SCALE GENOMIC DNA]</scope>
    <source>
        <strain evidence="3">NM-5</strain>
    </source>
</reference>
<dbReference type="EMBL" id="BDCO01000002">
    <property type="protein sequence ID" value="GAT32682.1"/>
    <property type="molecule type" value="Genomic_DNA"/>
</dbReference>
<organism evidence="2 3">
    <name type="scientific">Terrimicrobium sacchariphilum</name>
    <dbReference type="NCBI Taxonomy" id="690879"/>
    <lineage>
        <taxon>Bacteria</taxon>
        <taxon>Pseudomonadati</taxon>
        <taxon>Verrucomicrobiota</taxon>
        <taxon>Terrimicrobiia</taxon>
        <taxon>Terrimicrobiales</taxon>
        <taxon>Terrimicrobiaceae</taxon>
        <taxon>Terrimicrobium</taxon>
    </lineage>
</organism>
<dbReference type="AlphaFoldDB" id="A0A146G5K6"/>
<sequence length="290" mass="33180">MTNIISPHPEPFWEVRVHDLSIDPSLTGLCVGYEMEKWRADQLAEHMMEWLPDFALSSSERAGVHSGNMVRLMREAARKIYKSEKFKSRGEFGELFLHAAIRTVFGSVPAISKIYYKTSANDTVKGFDAVHVVGPPDCMELWIGEVKFYKNINSAIRDVVSEIESHTQRDYLKDEFLWIKGKLDERDPHAQQLKKLLSPNVSLDTVFKRACIPVLLTYESDCVGRHTACSDEYIQGFEEEVIKNHSSFVAKMKAIEISPALNVRLFLLPIHLKNELIAALDRNLKSWQNK</sequence>
<evidence type="ECO:0000313" key="2">
    <source>
        <dbReference type="EMBL" id="GAT32682.1"/>
    </source>
</evidence>
<name>A0A146G5K6_TERSA</name>
<proteinExistence type="predicted"/>
<dbReference type="InParanoid" id="A0A146G5K6"/>
<dbReference type="OrthoDB" id="785623at2"/>
<dbReference type="Proteomes" id="UP000076023">
    <property type="component" value="Unassembled WGS sequence"/>
</dbReference>
<keyword evidence="3" id="KW-1185">Reference proteome</keyword>
<dbReference type="Pfam" id="PF08878">
    <property type="entry name" value="HamA"/>
    <property type="match status" value="1"/>
</dbReference>
<evidence type="ECO:0000313" key="3">
    <source>
        <dbReference type="Proteomes" id="UP000076023"/>
    </source>
</evidence>
<accession>A0A146G5K6</accession>
<evidence type="ECO:0000259" key="1">
    <source>
        <dbReference type="Pfam" id="PF08878"/>
    </source>
</evidence>
<feature type="domain" description="Anti-bacteriophage protein A/HamA C-terminal" evidence="1">
    <location>
        <begin position="16"/>
        <end position="283"/>
    </location>
</feature>
<gene>
    <name evidence="2" type="ORF">TSACC_21082</name>
</gene>